<proteinExistence type="predicted"/>
<protein>
    <submittedName>
        <fullName evidence="2">Uncharacterized protein</fullName>
    </submittedName>
</protein>
<dbReference type="Gramene" id="ONK56908">
    <property type="protein sequence ID" value="ONK56908"/>
    <property type="gene ID" value="A4U43_C10F14520"/>
</dbReference>
<name>A0A5P1E306_ASPOF</name>
<dbReference type="EMBL" id="CM007390">
    <property type="protein sequence ID" value="ONK56908.1"/>
    <property type="molecule type" value="Genomic_DNA"/>
</dbReference>
<accession>A0A5P1E306</accession>
<feature type="compositionally biased region" description="Basic and acidic residues" evidence="1">
    <location>
        <begin position="100"/>
        <end position="109"/>
    </location>
</feature>
<feature type="region of interest" description="Disordered" evidence="1">
    <location>
        <begin position="270"/>
        <end position="333"/>
    </location>
</feature>
<keyword evidence="3" id="KW-1185">Reference proteome</keyword>
<evidence type="ECO:0000313" key="3">
    <source>
        <dbReference type="Proteomes" id="UP000243459"/>
    </source>
</evidence>
<feature type="compositionally biased region" description="Pro residues" evidence="1">
    <location>
        <begin position="304"/>
        <end position="323"/>
    </location>
</feature>
<organism evidence="2 3">
    <name type="scientific">Asparagus officinalis</name>
    <name type="common">Garden asparagus</name>
    <dbReference type="NCBI Taxonomy" id="4686"/>
    <lineage>
        <taxon>Eukaryota</taxon>
        <taxon>Viridiplantae</taxon>
        <taxon>Streptophyta</taxon>
        <taxon>Embryophyta</taxon>
        <taxon>Tracheophyta</taxon>
        <taxon>Spermatophyta</taxon>
        <taxon>Magnoliopsida</taxon>
        <taxon>Liliopsida</taxon>
        <taxon>Asparagales</taxon>
        <taxon>Asparagaceae</taxon>
        <taxon>Asparagoideae</taxon>
        <taxon>Asparagus</taxon>
    </lineage>
</organism>
<dbReference type="Proteomes" id="UP000243459">
    <property type="component" value="Chromosome 10"/>
</dbReference>
<evidence type="ECO:0000313" key="2">
    <source>
        <dbReference type="EMBL" id="ONK56908.1"/>
    </source>
</evidence>
<feature type="compositionally biased region" description="Basic and acidic residues" evidence="1">
    <location>
        <begin position="276"/>
        <end position="288"/>
    </location>
</feature>
<reference evidence="3" key="1">
    <citation type="journal article" date="2017" name="Nat. Commun.">
        <title>The asparagus genome sheds light on the origin and evolution of a young Y chromosome.</title>
        <authorList>
            <person name="Harkess A."/>
            <person name="Zhou J."/>
            <person name="Xu C."/>
            <person name="Bowers J.E."/>
            <person name="Van der Hulst R."/>
            <person name="Ayyampalayam S."/>
            <person name="Mercati F."/>
            <person name="Riccardi P."/>
            <person name="McKain M.R."/>
            <person name="Kakrana A."/>
            <person name="Tang H."/>
            <person name="Ray J."/>
            <person name="Groenendijk J."/>
            <person name="Arikit S."/>
            <person name="Mathioni S.M."/>
            <person name="Nakano M."/>
            <person name="Shan H."/>
            <person name="Telgmann-Rauber A."/>
            <person name="Kanno A."/>
            <person name="Yue Z."/>
            <person name="Chen H."/>
            <person name="Li W."/>
            <person name="Chen Y."/>
            <person name="Xu X."/>
            <person name="Zhang Y."/>
            <person name="Luo S."/>
            <person name="Chen H."/>
            <person name="Gao J."/>
            <person name="Mao Z."/>
            <person name="Pires J.C."/>
            <person name="Luo M."/>
            <person name="Kudrna D."/>
            <person name="Wing R.A."/>
            <person name="Meyers B.C."/>
            <person name="Yi K."/>
            <person name="Kong H."/>
            <person name="Lavrijsen P."/>
            <person name="Sunseri F."/>
            <person name="Falavigna A."/>
            <person name="Ye Y."/>
            <person name="Leebens-Mack J.H."/>
            <person name="Chen G."/>
        </authorList>
    </citation>
    <scope>NUCLEOTIDE SEQUENCE [LARGE SCALE GENOMIC DNA]</scope>
    <source>
        <strain evidence="3">cv. DH0086</strain>
    </source>
</reference>
<feature type="region of interest" description="Disordered" evidence="1">
    <location>
        <begin position="1"/>
        <end position="109"/>
    </location>
</feature>
<dbReference type="AlphaFoldDB" id="A0A5P1E306"/>
<sequence length="333" mass="37526">MPQAHQRGPRRDPHTGEPLSPDPDHGGAQGEKGSHHAGPRKAAREGRLGQESSQAAEPGWARRTWLCHERWEPPEPEPPPHLPAVEPRRPNQPCSRRRGHEVGPQERSRQVIVVGRGKGWWAIWAGRKKGKRMPGGERRGGRGAIAAPGTAPDRCWGIQVALGRASACGCLRGVEGGRRRGSAANSRRLVKQEDGDMQLEVRRLRWRRSSRCLLRRRGKHRGTEITMSDDARRHACGGIERPRSEGEGWSTIVWHMEAGVRRRSRGWGKVKRHERERHERGARKHGDPWGRPLHLHRHRRLPTFSPPFAPPLLVRPPLGPSDVPPLEELRAHS</sequence>
<evidence type="ECO:0000256" key="1">
    <source>
        <dbReference type="SAM" id="MobiDB-lite"/>
    </source>
</evidence>
<gene>
    <name evidence="2" type="ORF">A4U43_C10F14520</name>
</gene>